<dbReference type="Pfam" id="PF00705">
    <property type="entry name" value="PCNA_N"/>
    <property type="match status" value="1"/>
</dbReference>
<dbReference type="EMBL" id="DUFW01000003">
    <property type="protein sequence ID" value="HIH21086.1"/>
    <property type="molecule type" value="Genomic_DNA"/>
</dbReference>
<keyword evidence="2 3" id="KW-0238">DNA-binding</keyword>
<dbReference type="EMBL" id="DUFJ01000094">
    <property type="protein sequence ID" value="HIH33440.1"/>
    <property type="molecule type" value="Genomic_DNA"/>
</dbReference>
<evidence type="ECO:0000313" key="11">
    <source>
        <dbReference type="Proteomes" id="UP000590964"/>
    </source>
</evidence>
<comment type="function">
    <text evidence="5">Sliding clamp subunit. Responsible for tethering the catalytic subunit of DNA polymerase to DNA during high-speed replication.</text>
</comment>
<reference evidence="8" key="1">
    <citation type="journal article" date="2020" name="bioRxiv">
        <title>A rank-normalized archaeal taxonomy based on genome phylogeny resolves widespread incomplete and uneven classifications.</title>
        <authorList>
            <person name="Rinke C."/>
            <person name="Chuvochina M."/>
            <person name="Mussig A.J."/>
            <person name="Chaumeil P.-A."/>
            <person name="Waite D.W."/>
            <person name="Whitman W.B."/>
            <person name="Parks D.H."/>
            <person name="Hugenholtz P."/>
        </authorList>
    </citation>
    <scope>NUCLEOTIDE SEQUENCE</scope>
    <source>
        <strain evidence="9">UBA10036</strain>
        <strain evidence="8">UBA10191</strain>
    </source>
</reference>
<dbReference type="Proteomes" id="UP000590964">
    <property type="component" value="Unassembled WGS sequence"/>
</dbReference>
<evidence type="ECO:0000256" key="4">
    <source>
        <dbReference type="RuleBase" id="RU003671"/>
    </source>
</evidence>
<dbReference type="InterPro" id="IPR046938">
    <property type="entry name" value="DNA_clamp_sf"/>
</dbReference>
<sequence>MIELKNVVYFQRAVNAIASFINEGNFRFSTNGLSFKAIDPSQIVLVNYSLAKSSFDKYEIEPNFVGLDIAELNKIMQRALPNDRMQLELDDNELHVKFEGELSRSFRLPLIDITEEEVNIPSPKFDARVSINARILKEALKDAGLFGSSVVIKAKGSQFIVEARGSQGTLRTITKETGNVSVKADSEVVSKYSLNFFQNIMKEAENEAPVVLELKSDAPMKASFKIGESTIEFYLAHMIL</sequence>
<dbReference type="NCBIfam" id="TIGR00590">
    <property type="entry name" value="pcna"/>
    <property type="match status" value="1"/>
</dbReference>
<dbReference type="EMBL" id="JAGVWB010000025">
    <property type="protein sequence ID" value="MBS3058491.1"/>
    <property type="molecule type" value="Genomic_DNA"/>
</dbReference>
<dbReference type="GO" id="GO:0006275">
    <property type="term" value="P:regulation of DNA replication"/>
    <property type="evidence" value="ECO:0007669"/>
    <property type="project" value="UniProtKB-UniRule"/>
</dbReference>
<name>A0A7J4K0S3_9ARCH</name>
<comment type="function">
    <text evidence="3">Sliding clamp subunit that acts as a moving platform for DNA processing. Responsible for tethering the catalytic subunit of DNA polymerase and other proteins to DNA during high-speed replication.</text>
</comment>
<reference evidence="10" key="2">
    <citation type="submission" date="2021-03" db="EMBL/GenBank/DDBJ databases">
        <authorList>
            <person name="Jaffe A."/>
        </authorList>
    </citation>
    <scope>NUCLEOTIDE SEQUENCE</scope>
    <source>
        <strain evidence="10">RIFCSPLOWO2_01_FULL_43_13</strain>
    </source>
</reference>
<protein>
    <recommendedName>
        <fullName evidence="3">DNA polymerase sliding clamp</fullName>
    </recommendedName>
    <alternativeName>
        <fullName evidence="3">Proliferating cell nuclear antigen homolog</fullName>
        <shortName evidence="3">PCNA</shortName>
    </alternativeName>
</protein>
<evidence type="ECO:0000313" key="8">
    <source>
        <dbReference type="EMBL" id="HIH21086.1"/>
    </source>
</evidence>
<evidence type="ECO:0000259" key="7">
    <source>
        <dbReference type="Pfam" id="PF02747"/>
    </source>
</evidence>
<evidence type="ECO:0000313" key="10">
    <source>
        <dbReference type="EMBL" id="MBS3058491.1"/>
    </source>
</evidence>
<dbReference type="Proteomes" id="UP000680185">
    <property type="component" value="Unassembled WGS sequence"/>
</dbReference>
<comment type="caution">
    <text evidence="8">The sequence shown here is derived from an EMBL/GenBank/DDBJ whole genome shotgun (WGS) entry which is preliminary data.</text>
</comment>
<dbReference type="GO" id="GO:0006272">
    <property type="term" value="P:leading strand elongation"/>
    <property type="evidence" value="ECO:0007669"/>
    <property type="project" value="TreeGrafter"/>
</dbReference>
<dbReference type="PANTHER" id="PTHR11352:SF0">
    <property type="entry name" value="PROLIFERATING CELL NUCLEAR ANTIGEN"/>
    <property type="match status" value="1"/>
</dbReference>
<proteinExistence type="inferred from homology"/>
<dbReference type="AlphaFoldDB" id="A0A7J4K0S3"/>
<accession>A0A7J4K0S3</accession>
<reference evidence="10" key="3">
    <citation type="submission" date="2021-05" db="EMBL/GenBank/DDBJ databases">
        <title>Protein family content uncovers lineage relationships and bacterial pathway maintenance mechanisms in DPANN archaea.</title>
        <authorList>
            <person name="Castelle C.J."/>
            <person name="Meheust R."/>
            <person name="Jaffe A.L."/>
            <person name="Seitz K."/>
            <person name="Gong X."/>
            <person name="Baker B.J."/>
            <person name="Banfield J.F."/>
        </authorList>
    </citation>
    <scope>NUCLEOTIDE SEQUENCE</scope>
    <source>
        <strain evidence="10">RIFCSPLOWO2_01_FULL_43_13</strain>
    </source>
</reference>
<dbReference type="GO" id="GO:0003677">
    <property type="term" value="F:DNA binding"/>
    <property type="evidence" value="ECO:0007669"/>
    <property type="project" value="UniProtKB-UniRule"/>
</dbReference>
<evidence type="ECO:0000256" key="1">
    <source>
        <dbReference type="ARBA" id="ARBA00010462"/>
    </source>
</evidence>
<dbReference type="CDD" id="cd00577">
    <property type="entry name" value="PCNA"/>
    <property type="match status" value="1"/>
</dbReference>
<evidence type="ECO:0000313" key="9">
    <source>
        <dbReference type="EMBL" id="HIH33440.1"/>
    </source>
</evidence>
<feature type="domain" description="Proliferating cell nuclear antigen PCNA C-terminal" evidence="7">
    <location>
        <begin position="120"/>
        <end position="236"/>
    </location>
</feature>
<dbReference type="InterPro" id="IPR022649">
    <property type="entry name" value="Pr_cel_nuc_antig_C"/>
</dbReference>
<evidence type="ECO:0000256" key="3">
    <source>
        <dbReference type="HAMAP-Rule" id="MF_00317"/>
    </source>
</evidence>
<comment type="subunit">
    <text evidence="3">Homotrimer. The subunits circularize to form a toroid; DNA passes through its center. Replication factor C (RFC) is required to load the toroid on the DNA.</text>
</comment>
<dbReference type="GO" id="GO:0030337">
    <property type="term" value="F:DNA polymerase processivity factor activity"/>
    <property type="evidence" value="ECO:0007669"/>
    <property type="project" value="UniProtKB-UniRule"/>
</dbReference>
<dbReference type="HAMAP" id="MF_00317">
    <property type="entry name" value="DNApol_clamp_arch"/>
    <property type="match status" value="1"/>
</dbReference>
<dbReference type="InterPro" id="IPR000730">
    <property type="entry name" value="Pr_cel_nuc_antig"/>
</dbReference>
<dbReference type="Pfam" id="PF02747">
    <property type="entry name" value="PCNA_C"/>
    <property type="match status" value="1"/>
</dbReference>
<dbReference type="Gene3D" id="3.70.10.10">
    <property type="match status" value="1"/>
</dbReference>
<dbReference type="PANTHER" id="PTHR11352">
    <property type="entry name" value="PROLIFERATING CELL NUCLEAR ANTIGEN"/>
    <property type="match status" value="1"/>
</dbReference>
<organism evidence="8 11">
    <name type="scientific">Candidatus Iainarchaeum sp</name>
    <dbReference type="NCBI Taxonomy" id="3101447"/>
    <lineage>
        <taxon>Archaea</taxon>
        <taxon>Candidatus Iainarchaeota</taxon>
        <taxon>Candidatus Iainarchaeia</taxon>
        <taxon>Candidatus Iainarchaeales</taxon>
        <taxon>Candidatus Iainarchaeaceae</taxon>
        <taxon>Candidatus Iainarchaeum</taxon>
    </lineage>
</organism>
<dbReference type="Proteomes" id="UP000527315">
    <property type="component" value="Unassembled WGS sequence"/>
</dbReference>
<evidence type="ECO:0000256" key="5">
    <source>
        <dbReference type="RuleBase" id="RU003673"/>
    </source>
</evidence>
<dbReference type="SUPFAM" id="SSF55979">
    <property type="entry name" value="DNA clamp"/>
    <property type="match status" value="2"/>
</dbReference>
<dbReference type="InterPro" id="IPR022648">
    <property type="entry name" value="Pr_cel_nuc_antig_N"/>
</dbReference>
<gene>
    <name evidence="3 8" type="primary">pcn</name>
    <name evidence="8" type="ORF">HA222_00280</name>
    <name evidence="9" type="ORF">HA227_04270</name>
    <name evidence="10" type="ORF">J4478_03775</name>
</gene>
<comment type="similarity">
    <text evidence="1 3 4">Belongs to the PCNA family.</text>
</comment>
<dbReference type="PRINTS" id="PR00339">
    <property type="entry name" value="PCNACYCLIN"/>
</dbReference>
<feature type="domain" description="Proliferating cell nuclear antigen PCNA N-terminal" evidence="6">
    <location>
        <begin position="3"/>
        <end position="98"/>
    </location>
</feature>
<evidence type="ECO:0000256" key="2">
    <source>
        <dbReference type="ARBA" id="ARBA00023125"/>
    </source>
</evidence>
<keyword evidence="3 4" id="KW-0235">DNA replication</keyword>
<evidence type="ECO:0000259" key="6">
    <source>
        <dbReference type="Pfam" id="PF00705"/>
    </source>
</evidence>